<evidence type="ECO:0000256" key="3">
    <source>
        <dbReference type="ARBA" id="ARBA00023082"/>
    </source>
</evidence>
<feature type="transmembrane region" description="Helical" evidence="5">
    <location>
        <begin position="197"/>
        <end position="217"/>
    </location>
</feature>
<dbReference type="GO" id="GO:0016987">
    <property type="term" value="F:sigma factor activity"/>
    <property type="evidence" value="ECO:0007669"/>
    <property type="project" value="UniProtKB-KW"/>
</dbReference>
<dbReference type="GO" id="GO:0003677">
    <property type="term" value="F:DNA binding"/>
    <property type="evidence" value="ECO:0007669"/>
    <property type="project" value="UniProtKB-KW"/>
</dbReference>
<accession>A0AAU7JTV7</accession>
<dbReference type="EMBL" id="CP157483">
    <property type="protein sequence ID" value="XBO43852.1"/>
    <property type="molecule type" value="Genomic_DNA"/>
</dbReference>
<dbReference type="InterPro" id="IPR036388">
    <property type="entry name" value="WH-like_DNA-bd_sf"/>
</dbReference>
<gene>
    <name evidence="7" type="ORF">ABEG17_00540</name>
</gene>
<keyword evidence="2" id="KW-0805">Transcription regulation</keyword>
<sequence>MQHEVDADFARYVRARQRGLLRSAYLVCGDQRAAQDVVEGALATVAGRWSRVKEYPDTVVRRHLYRDAIAAAKRARRESLAAELAAHAGAATADAAADHRSGDLLRALDALSPQQRALVVLRHVDQRSEAGAAEVLGESVSDVTRQTEAAVALLGAAGTRDLGEQLEVASQAVVEIDLAERAWGTALSRRRVRRRRLFSAVAGVAAVAVVLAVARGVDRSSDPPVPVPTTATTAPVKRLPDGTMYAAMPLEGAEDELPDYDAGLPSAIDPRGRAVRLSTLGAPPPSVVAVYLRRAGTHYRAVLVPKDRTQVVVDNLDLVPTRDADGNQGAPLGPKAISSDGQWVVFPQPGAVVRLDLATGKVDRYAVPAQDLQVAGWGQGRTVAARSTTRAWTLDLTRGGARAVAATMPAPITEGVGLPVTQLVGEAVSAGRWSASGAMLDQLVTSSVIVRGNGPIYQGLVAVDAETRSGRVLLAPESPDGRTGRSVGCCTVLAWADPSTLLFRSTGYDGSWVLAWDVETGRVYDVTRLDQGGGVDYPRALALAVGSRG</sequence>
<evidence type="ECO:0000256" key="2">
    <source>
        <dbReference type="ARBA" id="ARBA00023015"/>
    </source>
</evidence>
<evidence type="ECO:0000313" key="7">
    <source>
        <dbReference type="EMBL" id="XBO43852.1"/>
    </source>
</evidence>
<keyword evidence="5" id="KW-0472">Membrane</keyword>
<proteinExistence type="inferred from homology"/>
<keyword evidence="4" id="KW-0804">Transcription</keyword>
<comment type="similarity">
    <text evidence="1">Belongs to the sigma-70 factor family. ECF subfamily.</text>
</comment>
<keyword evidence="3" id="KW-0731">Sigma factor</keyword>
<organism evidence="7">
    <name type="scientific">Pedococcus sp. KACC 23699</name>
    <dbReference type="NCBI Taxonomy" id="3149228"/>
    <lineage>
        <taxon>Bacteria</taxon>
        <taxon>Bacillati</taxon>
        <taxon>Actinomycetota</taxon>
        <taxon>Actinomycetes</taxon>
        <taxon>Micrococcales</taxon>
        <taxon>Intrasporangiaceae</taxon>
        <taxon>Pedococcus</taxon>
    </lineage>
</organism>
<feature type="domain" description="RNA polymerase sigma factor 70 region 4 type 2" evidence="6">
    <location>
        <begin position="103"/>
        <end position="146"/>
    </location>
</feature>
<reference evidence="7" key="1">
    <citation type="submission" date="2024-05" db="EMBL/GenBank/DDBJ databases">
        <authorList>
            <person name="Kim S."/>
            <person name="Heo J."/>
            <person name="Choi H."/>
            <person name="Choi Y."/>
            <person name="Kwon S.-W."/>
            <person name="Kim Y."/>
        </authorList>
    </citation>
    <scope>NUCLEOTIDE SEQUENCE</scope>
    <source>
        <strain evidence="7">KACC 23699</strain>
    </source>
</reference>
<protein>
    <submittedName>
        <fullName evidence="7">Sigma factor-like helix-turn-helix DNA-binding protein</fullName>
    </submittedName>
</protein>
<dbReference type="GO" id="GO:0006352">
    <property type="term" value="P:DNA-templated transcription initiation"/>
    <property type="evidence" value="ECO:0007669"/>
    <property type="project" value="InterPro"/>
</dbReference>
<dbReference type="SUPFAM" id="SSF82171">
    <property type="entry name" value="DPP6 N-terminal domain-like"/>
    <property type="match status" value="1"/>
</dbReference>
<evidence type="ECO:0000256" key="5">
    <source>
        <dbReference type="SAM" id="Phobius"/>
    </source>
</evidence>
<evidence type="ECO:0000256" key="4">
    <source>
        <dbReference type="ARBA" id="ARBA00023163"/>
    </source>
</evidence>
<dbReference type="InterPro" id="IPR013249">
    <property type="entry name" value="RNA_pol_sigma70_r4_t2"/>
</dbReference>
<keyword evidence="5" id="KW-0812">Transmembrane</keyword>
<dbReference type="InterPro" id="IPR013324">
    <property type="entry name" value="RNA_pol_sigma_r3/r4-like"/>
</dbReference>
<dbReference type="Pfam" id="PF08281">
    <property type="entry name" value="Sigma70_r4_2"/>
    <property type="match status" value="1"/>
</dbReference>
<dbReference type="AlphaFoldDB" id="A0AAU7JTV7"/>
<dbReference type="SUPFAM" id="SSF88659">
    <property type="entry name" value="Sigma3 and sigma4 domains of RNA polymerase sigma factors"/>
    <property type="match status" value="1"/>
</dbReference>
<keyword evidence="5" id="KW-1133">Transmembrane helix</keyword>
<name>A0AAU7JTV7_9MICO</name>
<dbReference type="Gene3D" id="1.10.10.10">
    <property type="entry name" value="Winged helix-like DNA-binding domain superfamily/Winged helix DNA-binding domain"/>
    <property type="match status" value="1"/>
</dbReference>
<evidence type="ECO:0000259" key="6">
    <source>
        <dbReference type="Pfam" id="PF08281"/>
    </source>
</evidence>
<dbReference type="RefSeq" id="WP_406831296.1">
    <property type="nucleotide sequence ID" value="NZ_CP157483.1"/>
</dbReference>
<evidence type="ECO:0000256" key="1">
    <source>
        <dbReference type="ARBA" id="ARBA00010641"/>
    </source>
</evidence>
<keyword evidence="7" id="KW-0238">DNA-binding</keyword>